<keyword evidence="3" id="KW-0574">Periplasm</keyword>
<dbReference type="EMBL" id="NHSD01000276">
    <property type="protein sequence ID" value="MBK5927842.1"/>
    <property type="molecule type" value="Genomic_DNA"/>
</dbReference>
<dbReference type="PANTHER" id="PTHR33376:SF5">
    <property type="entry name" value="EXTRACYTOPLASMIC SOLUTE RECEPTOR PROTEIN"/>
    <property type="match status" value="1"/>
</dbReference>
<sequence>MTRLMGTAAAVGAIAMMVTPSPADALDRVRWQIPMSFASTLTALGDTMPWVADQLRAVSDGAIDLRVAEPGALVPALSIFENVADGNIDAGYSWMGYEWGTVPAAALFGATPFGLESVEFLAWMTHHGGQELLEETFHPYNVHPILCGTISPETAGWFRQEMNTVEDLQGLRFRAAGVGGEIFAEFGMSVTLLPGGELYQALETGTLDGTEFSLPTVDEQLGFYQVADYLYLPGWHQPSTNQYLYVNLDVWNGLNDQTRAIIEMTCMAGNAYAIARAEALQGAVITSFEERGTNVRTYSDEQIAAFYEATQAVMARNSERDEMFGKVYASMMEFQAELRPWKEQGYLPRDWQSRIED</sequence>
<dbReference type="InterPro" id="IPR038404">
    <property type="entry name" value="TRAP_DctP_sf"/>
</dbReference>
<evidence type="ECO:0000256" key="5">
    <source>
        <dbReference type="PIRSR" id="PIRSR039026-2"/>
    </source>
</evidence>
<evidence type="ECO:0000256" key="1">
    <source>
        <dbReference type="ARBA" id="ARBA00004418"/>
    </source>
</evidence>
<accession>A0A934WJE1</accession>
<evidence type="ECO:0000313" key="7">
    <source>
        <dbReference type="EMBL" id="MBK5927842.1"/>
    </source>
</evidence>
<keyword evidence="5" id="KW-0479">Metal-binding</keyword>
<feature type="binding site" evidence="5">
    <location>
        <position position="237"/>
    </location>
    <ligand>
        <name>substrate</name>
    </ligand>
</feature>
<dbReference type="Pfam" id="PF03480">
    <property type="entry name" value="DctP"/>
    <property type="match status" value="1"/>
</dbReference>
<proteinExistence type="predicted"/>
<dbReference type="NCBIfam" id="NF037995">
    <property type="entry name" value="TRAP_S1"/>
    <property type="match status" value="1"/>
</dbReference>
<reference evidence="7" key="2">
    <citation type="journal article" date="2020" name="Microorganisms">
        <title>Osmotic Adaptation and Compatible Solute Biosynthesis of Phototrophic Bacteria as Revealed from Genome Analyses.</title>
        <authorList>
            <person name="Imhoff J.F."/>
            <person name="Rahn T."/>
            <person name="Kunzel S."/>
            <person name="Keller A."/>
            <person name="Neulinger S.C."/>
        </authorList>
    </citation>
    <scope>NUCLEOTIDE SEQUENCE</scope>
    <source>
        <strain evidence="7">LMG 28126</strain>
    </source>
</reference>
<dbReference type="Gene3D" id="3.40.190.170">
    <property type="entry name" value="Bacterial extracellular solute-binding protein, family 7"/>
    <property type="match status" value="1"/>
</dbReference>
<evidence type="ECO:0000313" key="8">
    <source>
        <dbReference type="Proteomes" id="UP000706333"/>
    </source>
</evidence>
<comment type="caution">
    <text evidence="7">The sequence shown here is derived from an EMBL/GenBank/DDBJ whole genome shotgun (WGS) entry which is preliminary data.</text>
</comment>
<dbReference type="GO" id="GO:0046872">
    <property type="term" value="F:metal ion binding"/>
    <property type="evidence" value="ECO:0007669"/>
    <property type="project" value="UniProtKB-KW"/>
</dbReference>
<dbReference type="AlphaFoldDB" id="A0A934WJE1"/>
<comment type="subcellular location">
    <subcellularLocation>
        <location evidence="1">Periplasm</location>
    </subcellularLocation>
</comment>
<dbReference type="InterPro" id="IPR018389">
    <property type="entry name" value="DctP_fam"/>
</dbReference>
<dbReference type="PANTHER" id="PTHR33376">
    <property type="match status" value="1"/>
</dbReference>
<evidence type="ECO:0000256" key="4">
    <source>
        <dbReference type="PIRSR" id="PIRSR039026-1"/>
    </source>
</evidence>
<feature type="binding site" evidence="5">
    <location>
        <position position="211"/>
    </location>
    <ligand>
        <name>substrate</name>
    </ligand>
</feature>
<dbReference type="PIRSF" id="PIRSF039026">
    <property type="entry name" value="SiaP"/>
    <property type="match status" value="1"/>
</dbReference>
<gene>
    <name evidence="7" type="ORF">CCR87_10965</name>
</gene>
<dbReference type="Gene3D" id="3.40.190.10">
    <property type="entry name" value="Periplasmic binding protein-like II"/>
    <property type="match status" value="1"/>
</dbReference>
<dbReference type="GO" id="GO:0031317">
    <property type="term" value="C:tripartite ATP-independent periplasmic transporter complex"/>
    <property type="evidence" value="ECO:0007669"/>
    <property type="project" value="InterPro"/>
</dbReference>
<feature type="binding site" evidence="4">
    <location>
        <position position="153"/>
    </location>
    <ligand>
        <name>substrate</name>
    </ligand>
</feature>
<feature type="signal peptide" evidence="6">
    <location>
        <begin position="1"/>
        <end position="25"/>
    </location>
</feature>
<reference evidence="7" key="1">
    <citation type="submission" date="2017-05" db="EMBL/GenBank/DDBJ databases">
        <authorList>
            <person name="Imhoff J.F."/>
            <person name="Rahn T."/>
            <person name="Kuenzel S."/>
            <person name="Neulinger S.C."/>
        </authorList>
    </citation>
    <scope>NUCLEOTIDE SEQUENCE</scope>
    <source>
        <strain evidence="7">LMG 28126</strain>
    </source>
</reference>
<feature type="binding site" evidence="4">
    <location>
        <position position="174"/>
    </location>
    <ligand>
        <name>substrate</name>
    </ligand>
</feature>
<organism evidence="7 8">
    <name type="scientific">Rhodobaculum claviforme</name>
    <dbReference type="NCBI Taxonomy" id="1549854"/>
    <lineage>
        <taxon>Bacteria</taxon>
        <taxon>Pseudomonadati</taxon>
        <taxon>Pseudomonadota</taxon>
        <taxon>Alphaproteobacteria</taxon>
        <taxon>Rhodobacterales</taxon>
        <taxon>Paracoccaceae</taxon>
        <taxon>Rhodobaculum</taxon>
    </lineage>
</organism>
<evidence type="ECO:0000256" key="6">
    <source>
        <dbReference type="SAM" id="SignalP"/>
    </source>
</evidence>
<evidence type="ECO:0000256" key="2">
    <source>
        <dbReference type="ARBA" id="ARBA00022729"/>
    </source>
</evidence>
<dbReference type="GO" id="GO:0042597">
    <property type="term" value="C:periplasmic space"/>
    <property type="evidence" value="ECO:0007669"/>
    <property type="project" value="UniProtKB-SubCell"/>
</dbReference>
<dbReference type="Proteomes" id="UP000706333">
    <property type="component" value="Unassembled WGS sequence"/>
</dbReference>
<keyword evidence="8" id="KW-1185">Reference proteome</keyword>
<evidence type="ECO:0000256" key="3">
    <source>
        <dbReference type="ARBA" id="ARBA00022764"/>
    </source>
</evidence>
<dbReference type="GO" id="GO:0055085">
    <property type="term" value="P:transmembrane transport"/>
    <property type="evidence" value="ECO:0007669"/>
    <property type="project" value="InterPro"/>
</dbReference>
<feature type="chain" id="PRO_5037691514" evidence="6">
    <location>
        <begin position="26"/>
        <end position="357"/>
    </location>
</feature>
<protein>
    <submittedName>
        <fullName evidence="7">C4-dicarboxylate ABC transporter</fullName>
    </submittedName>
</protein>
<feature type="binding site" evidence="5">
    <location>
        <position position="212"/>
    </location>
    <ligand>
        <name>Na(+)</name>
        <dbReference type="ChEBI" id="CHEBI:29101"/>
    </ligand>
</feature>
<keyword evidence="2 6" id="KW-0732">Signal</keyword>
<dbReference type="CDD" id="cd13604">
    <property type="entry name" value="PBP2_TRAP_ketoacid_lactate_like"/>
    <property type="match status" value="1"/>
</dbReference>
<dbReference type="InterPro" id="IPR026289">
    <property type="entry name" value="SBP_TakP-like"/>
</dbReference>
<name>A0A934WJE1_9RHOB</name>